<organism evidence="3 4">
    <name type="scientific">Podospora appendiculata</name>
    <dbReference type="NCBI Taxonomy" id="314037"/>
    <lineage>
        <taxon>Eukaryota</taxon>
        <taxon>Fungi</taxon>
        <taxon>Dikarya</taxon>
        <taxon>Ascomycota</taxon>
        <taxon>Pezizomycotina</taxon>
        <taxon>Sordariomycetes</taxon>
        <taxon>Sordariomycetidae</taxon>
        <taxon>Sordariales</taxon>
        <taxon>Podosporaceae</taxon>
        <taxon>Podospora</taxon>
    </lineage>
</organism>
<proteinExistence type="predicted"/>
<evidence type="ECO:0000313" key="4">
    <source>
        <dbReference type="Proteomes" id="UP001270362"/>
    </source>
</evidence>
<dbReference type="PANTHER" id="PTHR33112">
    <property type="entry name" value="DOMAIN PROTEIN, PUTATIVE-RELATED"/>
    <property type="match status" value="1"/>
</dbReference>
<dbReference type="AlphaFoldDB" id="A0AAE1CDM0"/>
<accession>A0AAE1CDM0</accession>
<protein>
    <submittedName>
        <fullName evidence="3">Heterokaryon incompatibility protein-domain-containing protein</fullName>
    </submittedName>
</protein>
<feature type="compositionally biased region" description="Low complexity" evidence="1">
    <location>
        <begin position="16"/>
        <end position="33"/>
    </location>
</feature>
<sequence length="744" mass="83201">MPPTTRRASAQRRSRSLSIHPSHSPSTPTEPSTAVSRIKRNEQRRTNSRTKSNSPQLAARLCYRCQAIDIAAIFDPAQPLPPKTGIPIPGLEGKLRSKRPCSLCSLFVAAVHPESGRGYHLRLFSASDIFESMSAVDGQRPGVALAVFPGKSIGEDQVSWRINTDVREKGFILARPRHGERYQGSATAAYEGSSVKPRQVDYACVRGWLEECDASHSGLCIAGPAGVGTSVPIRCIDCLTRRIGQISAADEYFALSYVWGTTPIGDPPDPDRLPSHGVARVIEDAILAVLALGKRYLWVDRYCVDQRNHDIKNIQIKEMDRVYAGAYATLIAAAGSDADFGLPGVGQARRKRQPSTIGITHELFSSLPPLSVALRETAWVTRGWTYQEVMLSRRCVFFTEYQVYFACRAMDRCEAVTINHDSTSGLGPPAAAREKQASMNNNIFSAELIRGEHRTVDGPPLRKFADHVAAYTSRTLSYQDDIMDAFRGLLAYSPFCTYFAIPIAPVDQPCALDSPELFNIGFARGLAWTPQLNTRPSRRPGFPSWSWAGWKAKVEYLGESGHSTLWGTRTHGDKRGNLMNVDRDRFDTKFWAEDSQGRLLDLQELARSVSNAKLLPEVSHLLVVEAKVFRFRFQFGGPGARLRDAVCLCHYDSKHTGDVDREAQSWGDVDLFERHSLEDEVHERRIRDTTWECVLLFESTKRRLNMVVIERDGDVAHLVGTLQLRDKFDELRNLPFTRQRIRLA</sequence>
<dbReference type="InterPro" id="IPR010730">
    <property type="entry name" value="HET"/>
</dbReference>
<feature type="domain" description="Heterokaryon incompatibility" evidence="2">
    <location>
        <begin position="252"/>
        <end position="388"/>
    </location>
</feature>
<evidence type="ECO:0000313" key="3">
    <source>
        <dbReference type="EMBL" id="KAK3689764.1"/>
    </source>
</evidence>
<reference evidence="3" key="1">
    <citation type="journal article" date="2023" name="Mol. Phylogenet. Evol.">
        <title>Genome-scale phylogeny and comparative genomics of the fungal order Sordariales.</title>
        <authorList>
            <person name="Hensen N."/>
            <person name="Bonometti L."/>
            <person name="Westerberg I."/>
            <person name="Brannstrom I.O."/>
            <person name="Guillou S."/>
            <person name="Cros-Aarteil S."/>
            <person name="Calhoun S."/>
            <person name="Haridas S."/>
            <person name="Kuo A."/>
            <person name="Mondo S."/>
            <person name="Pangilinan J."/>
            <person name="Riley R."/>
            <person name="LaButti K."/>
            <person name="Andreopoulos B."/>
            <person name="Lipzen A."/>
            <person name="Chen C."/>
            <person name="Yan M."/>
            <person name="Daum C."/>
            <person name="Ng V."/>
            <person name="Clum A."/>
            <person name="Steindorff A."/>
            <person name="Ohm R.A."/>
            <person name="Martin F."/>
            <person name="Silar P."/>
            <person name="Natvig D.O."/>
            <person name="Lalanne C."/>
            <person name="Gautier V."/>
            <person name="Ament-Velasquez S.L."/>
            <person name="Kruys A."/>
            <person name="Hutchinson M.I."/>
            <person name="Powell A.J."/>
            <person name="Barry K."/>
            <person name="Miller A.N."/>
            <person name="Grigoriev I.V."/>
            <person name="Debuchy R."/>
            <person name="Gladieux P."/>
            <person name="Hiltunen Thoren M."/>
            <person name="Johannesson H."/>
        </authorList>
    </citation>
    <scope>NUCLEOTIDE SEQUENCE</scope>
    <source>
        <strain evidence="3">CBS 314.62</strain>
    </source>
</reference>
<gene>
    <name evidence="3" type="ORF">B0T22DRAFT_423169</name>
</gene>
<evidence type="ECO:0000256" key="1">
    <source>
        <dbReference type="SAM" id="MobiDB-lite"/>
    </source>
</evidence>
<dbReference type="Pfam" id="PF06985">
    <property type="entry name" value="HET"/>
    <property type="match status" value="1"/>
</dbReference>
<comment type="caution">
    <text evidence="3">The sequence shown here is derived from an EMBL/GenBank/DDBJ whole genome shotgun (WGS) entry which is preliminary data.</text>
</comment>
<dbReference type="Proteomes" id="UP001270362">
    <property type="component" value="Unassembled WGS sequence"/>
</dbReference>
<keyword evidence="4" id="KW-1185">Reference proteome</keyword>
<feature type="region of interest" description="Disordered" evidence="1">
    <location>
        <begin position="1"/>
        <end position="53"/>
    </location>
</feature>
<reference evidence="3" key="2">
    <citation type="submission" date="2023-06" db="EMBL/GenBank/DDBJ databases">
        <authorList>
            <consortium name="Lawrence Berkeley National Laboratory"/>
            <person name="Haridas S."/>
            <person name="Hensen N."/>
            <person name="Bonometti L."/>
            <person name="Westerberg I."/>
            <person name="Brannstrom I.O."/>
            <person name="Guillou S."/>
            <person name="Cros-Aarteil S."/>
            <person name="Calhoun S."/>
            <person name="Kuo A."/>
            <person name="Mondo S."/>
            <person name="Pangilinan J."/>
            <person name="Riley R."/>
            <person name="Labutti K."/>
            <person name="Andreopoulos B."/>
            <person name="Lipzen A."/>
            <person name="Chen C."/>
            <person name="Yanf M."/>
            <person name="Daum C."/>
            <person name="Ng V."/>
            <person name="Clum A."/>
            <person name="Steindorff A."/>
            <person name="Ohm R."/>
            <person name="Martin F."/>
            <person name="Silar P."/>
            <person name="Natvig D."/>
            <person name="Lalanne C."/>
            <person name="Gautier V."/>
            <person name="Ament-Velasquez S.L."/>
            <person name="Kruys A."/>
            <person name="Hutchinson M.I."/>
            <person name="Powell A.J."/>
            <person name="Barry K."/>
            <person name="Miller A.N."/>
            <person name="Grigoriev I.V."/>
            <person name="Debuchy R."/>
            <person name="Gladieux P."/>
            <person name="Thoren M.H."/>
            <person name="Johannesson H."/>
        </authorList>
    </citation>
    <scope>NUCLEOTIDE SEQUENCE</scope>
    <source>
        <strain evidence="3">CBS 314.62</strain>
    </source>
</reference>
<dbReference type="EMBL" id="JAULSO010000002">
    <property type="protein sequence ID" value="KAK3689764.1"/>
    <property type="molecule type" value="Genomic_DNA"/>
</dbReference>
<name>A0AAE1CDM0_9PEZI</name>
<dbReference type="PANTHER" id="PTHR33112:SF16">
    <property type="entry name" value="HETEROKARYON INCOMPATIBILITY DOMAIN-CONTAINING PROTEIN"/>
    <property type="match status" value="1"/>
</dbReference>
<evidence type="ECO:0000259" key="2">
    <source>
        <dbReference type="Pfam" id="PF06985"/>
    </source>
</evidence>